<dbReference type="InParanoid" id="A0A5R8Q6N0"/>
<gene>
    <name evidence="1" type="ORF">FEZ08_11770</name>
</gene>
<evidence type="ECO:0000313" key="2">
    <source>
        <dbReference type="Proteomes" id="UP000306912"/>
    </source>
</evidence>
<organism evidence="1 2">
    <name type="scientific">Culicoidibacter larvae</name>
    <dbReference type="NCBI Taxonomy" id="2579976"/>
    <lineage>
        <taxon>Bacteria</taxon>
        <taxon>Bacillati</taxon>
        <taxon>Bacillota</taxon>
        <taxon>Culicoidibacteria</taxon>
        <taxon>Culicoidibacterales</taxon>
        <taxon>Culicoidibacteraceae</taxon>
        <taxon>Culicoidibacter</taxon>
    </lineage>
</organism>
<dbReference type="RefSeq" id="WP_138192649.1">
    <property type="nucleotide sequence ID" value="NZ_VBWP01000017.1"/>
</dbReference>
<evidence type="ECO:0000313" key="1">
    <source>
        <dbReference type="EMBL" id="TLG71082.1"/>
    </source>
</evidence>
<protein>
    <submittedName>
        <fullName evidence="1">Uncharacterized protein</fullName>
    </submittedName>
</protein>
<keyword evidence="2" id="KW-1185">Reference proteome</keyword>
<sequence>MYAYKKENKNQIQLISHGSDASIRHAFPYAFVIEDMKDIAHVPAGYCFLLEQPLQGHGGETHGTKTTV</sequence>
<accession>A0A5R8Q6N0</accession>
<dbReference type="Proteomes" id="UP000306912">
    <property type="component" value="Unassembled WGS sequence"/>
</dbReference>
<reference evidence="1 2" key="1">
    <citation type="submission" date="2019-05" db="EMBL/GenBank/DDBJ databases">
        <title>Culicoidintestinum kansasii gen. nov., sp. nov. from the gastrointestinal tract of the biting midge, Culicoides sonorensis.</title>
        <authorList>
            <person name="Neupane S."/>
            <person name="Ghosh A."/>
            <person name="Gunther S."/>
            <person name="Martin K."/>
            <person name="Zurek L."/>
        </authorList>
    </citation>
    <scope>NUCLEOTIDE SEQUENCE [LARGE SCALE GENOMIC DNA]</scope>
    <source>
        <strain evidence="1 2">CS-1</strain>
    </source>
</reference>
<dbReference type="EMBL" id="VBWP01000017">
    <property type="protein sequence ID" value="TLG71082.1"/>
    <property type="molecule type" value="Genomic_DNA"/>
</dbReference>
<name>A0A5R8Q6N0_9FIRM</name>
<proteinExistence type="predicted"/>
<dbReference type="AlphaFoldDB" id="A0A5R8Q6N0"/>
<comment type="caution">
    <text evidence="1">The sequence shown here is derived from an EMBL/GenBank/DDBJ whole genome shotgun (WGS) entry which is preliminary data.</text>
</comment>